<reference evidence="10" key="2">
    <citation type="submission" date="2020-10" db="UniProtKB">
        <authorList>
            <consortium name="WormBaseParasite"/>
        </authorList>
    </citation>
    <scope>IDENTIFICATION</scope>
</reference>
<protein>
    <recommendedName>
        <fullName evidence="8">Glycosyltransferase family 92 protein</fullName>
        <ecNumber evidence="8">2.4.1.-</ecNumber>
    </recommendedName>
</protein>
<dbReference type="PANTHER" id="PTHR21645:SF22">
    <property type="entry name" value="GLYCOSYLTRANSFERASE FAMILY 92 PROTEIN"/>
    <property type="match status" value="1"/>
</dbReference>
<evidence type="ECO:0000256" key="3">
    <source>
        <dbReference type="ARBA" id="ARBA00022676"/>
    </source>
</evidence>
<evidence type="ECO:0000256" key="8">
    <source>
        <dbReference type="RuleBase" id="RU366017"/>
    </source>
</evidence>
<evidence type="ECO:0000256" key="7">
    <source>
        <dbReference type="ARBA" id="ARBA00023136"/>
    </source>
</evidence>
<comment type="subcellular location">
    <subcellularLocation>
        <location evidence="1">Membrane</location>
        <topology evidence="1">Single-pass membrane protein</topology>
    </subcellularLocation>
</comment>
<keyword evidence="3 8" id="KW-0328">Glycosyltransferase</keyword>
<dbReference type="GO" id="GO:0016020">
    <property type="term" value="C:membrane"/>
    <property type="evidence" value="ECO:0007669"/>
    <property type="project" value="UniProtKB-SubCell"/>
</dbReference>
<dbReference type="GO" id="GO:0016757">
    <property type="term" value="F:glycosyltransferase activity"/>
    <property type="evidence" value="ECO:0007669"/>
    <property type="project" value="UniProtKB-UniRule"/>
</dbReference>
<keyword evidence="6" id="KW-1133">Transmembrane helix</keyword>
<organism evidence="9 10">
    <name type="scientific">Panagrellus redivivus</name>
    <name type="common">Microworm</name>
    <dbReference type="NCBI Taxonomy" id="6233"/>
    <lineage>
        <taxon>Eukaryota</taxon>
        <taxon>Metazoa</taxon>
        <taxon>Ecdysozoa</taxon>
        <taxon>Nematoda</taxon>
        <taxon>Chromadorea</taxon>
        <taxon>Rhabditida</taxon>
        <taxon>Tylenchina</taxon>
        <taxon>Panagrolaimomorpha</taxon>
        <taxon>Panagrolaimoidea</taxon>
        <taxon>Panagrolaimidae</taxon>
        <taxon>Panagrellus</taxon>
    </lineage>
</organism>
<proteinExistence type="inferred from homology"/>
<keyword evidence="4 8" id="KW-0808">Transferase</keyword>
<sequence>MKLRASILFFADVETNAKKLFKIESNNNITTQLSKCEIGPVSNIDKFCPWIVFIARCNVLPGTNAVSIRKPPSTSSISVQFEIPDRKPRGIVACYAPMFFEERWHVITVAHELNAVWGVDLQVHYVQSAAGDLLRLLEPLIKKGLLEIRGIDITDFGERVKQKLGYDPVENSEFRQQIMAHQDCFFRYRESAEFIVIGDVDDVFVPTHGQSLMEEFTYWKKLHPTASGFIYARTNGHAIVSDRIHTFDYKSTIESIRQVNNSNEIAPKTVYNPKYAETPWIHWPGITKTPPIRIPHGEGLCLHVHYFYGAKHEQIPQGKNLSNFADLYLIIRNPVLNYTLAAATMKSLPTPPFPYASAIYKCYTGFSADKKLRKEGSSGKYCPTPTICSMPKRNISCTVAVRSYEMKCLNRSNLCVFVEKDKLKLVERKTGGCTFGKNG</sequence>
<dbReference type="InterPro" id="IPR052012">
    <property type="entry name" value="GTase_92"/>
</dbReference>
<dbReference type="InterPro" id="IPR008166">
    <property type="entry name" value="Glyco_transf_92"/>
</dbReference>
<keyword evidence="5" id="KW-0812">Transmembrane</keyword>
<dbReference type="EC" id="2.4.1.-" evidence="8"/>
<evidence type="ECO:0000313" key="9">
    <source>
        <dbReference type="Proteomes" id="UP000492821"/>
    </source>
</evidence>
<keyword evidence="9" id="KW-1185">Reference proteome</keyword>
<name>A0A7E4VUT3_PANRE</name>
<dbReference type="PANTHER" id="PTHR21645">
    <property type="entry name" value="GLYCOSYLTRANSFERASE FAMILY 92 PROTEIN"/>
    <property type="match status" value="1"/>
</dbReference>
<evidence type="ECO:0000256" key="5">
    <source>
        <dbReference type="ARBA" id="ARBA00022692"/>
    </source>
</evidence>
<reference evidence="9" key="1">
    <citation type="journal article" date="2013" name="Genetics">
        <title>The draft genome and transcriptome of Panagrellus redivivus are shaped by the harsh demands of a free-living lifestyle.</title>
        <authorList>
            <person name="Srinivasan J."/>
            <person name="Dillman A.R."/>
            <person name="Macchietto M.G."/>
            <person name="Heikkinen L."/>
            <person name="Lakso M."/>
            <person name="Fracchia K.M."/>
            <person name="Antoshechkin I."/>
            <person name="Mortazavi A."/>
            <person name="Wong G."/>
            <person name="Sternberg P.W."/>
        </authorList>
    </citation>
    <scope>NUCLEOTIDE SEQUENCE [LARGE SCALE GENOMIC DNA]</scope>
    <source>
        <strain evidence="9">MT8872</strain>
    </source>
</reference>
<evidence type="ECO:0000256" key="6">
    <source>
        <dbReference type="ARBA" id="ARBA00022989"/>
    </source>
</evidence>
<evidence type="ECO:0000256" key="2">
    <source>
        <dbReference type="ARBA" id="ARBA00007647"/>
    </source>
</evidence>
<dbReference type="WBParaSite" id="Pan_g3520.t1">
    <property type="protein sequence ID" value="Pan_g3520.t1"/>
    <property type="gene ID" value="Pan_g3520"/>
</dbReference>
<accession>A0A7E4VUT3</accession>
<dbReference type="Proteomes" id="UP000492821">
    <property type="component" value="Unassembled WGS sequence"/>
</dbReference>
<dbReference type="AlphaFoldDB" id="A0A7E4VUT3"/>
<comment type="similarity">
    <text evidence="2 8">Belongs to the glycosyltransferase 92 family.</text>
</comment>
<keyword evidence="7" id="KW-0472">Membrane</keyword>
<dbReference type="Pfam" id="PF01697">
    <property type="entry name" value="Glyco_transf_92"/>
    <property type="match status" value="1"/>
</dbReference>
<evidence type="ECO:0000256" key="4">
    <source>
        <dbReference type="ARBA" id="ARBA00022679"/>
    </source>
</evidence>
<evidence type="ECO:0000256" key="1">
    <source>
        <dbReference type="ARBA" id="ARBA00004167"/>
    </source>
</evidence>
<evidence type="ECO:0000313" key="10">
    <source>
        <dbReference type="WBParaSite" id="Pan_g3520.t1"/>
    </source>
</evidence>